<evidence type="ECO:0000256" key="1">
    <source>
        <dbReference type="ARBA" id="ARBA00006592"/>
    </source>
</evidence>
<accession>A0A0D6MCI9</accession>
<dbReference type="AlphaFoldDB" id="A0A0D6MCI9"/>
<dbReference type="SUPFAM" id="SSF50104">
    <property type="entry name" value="Translation proteins SH3-like domain"/>
    <property type="match status" value="1"/>
</dbReference>
<dbReference type="GO" id="GO:0003723">
    <property type="term" value="F:RNA binding"/>
    <property type="evidence" value="ECO:0007669"/>
    <property type="project" value="InterPro"/>
</dbReference>
<keyword evidence="8" id="KW-1185">Reference proteome</keyword>
<gene>
    <name evidence="7" type="ORF">ANCCEY_01947</name>
</gene>
<keyword evidence="2 7" id="KW-0689">Ribosomal protein</keyword>
<dbReference type="CDD" id="cd23702">
    <property type="entry name" value="eL14"/>
    <property type="match status" value="1"/>
</dbReference>
<dbReference type="Pfam" id="PF01929">
    <property type="entry name" value="Ribosomal_L14e"/>
    <property type="match status" value="1"/>
</dbReference>
<organism evidence="7 8">
    <name type="scientific">Ancylostoma ceylanicum</name>
    <dbReference type="NCBI Taxonomy" id="53326"/>
    <lineage>
        <taxon>Eukaryota</taxon>
        <taxon>Metazoa</taxon>
        <taxon>Ecdysozoa</taxon>
        <taxon>Nematoda</taxon>
        <taxon>Chromadorea</taxon>
        <taxon>Rhabditida</taxon>
        <taxon>Rhabditina</taxon>
        <taxon>Rhabditomorpha</taxon>
        <taxon>Strongyloidea</taxon>
        <taxon>Ancylostomatidae</taxon>
        <taxon>Ancylostomatinae</taxon>
        <taxon>Ancylostoma</taxon>
    </lineage>
</organism>
<evidence type="ECO:0000256" key="3">
    <source>
        <dbReference type="ARBA" id="ARBA00023274"/>
    </source>
</evidence>
<evidence type="ECO:0000259" key="6">
    <source>
        <dbReference type="Pfam" id="PF01929"/>
    </source>
</evidence>
<proteinExistence type="inferred from homology"/>
<sequence>MGRIVLKGAVGITMVFKRLVQIGRVVFIAKGKDAGKIATVVDVVDGNRVLIDGPSTGVIRSVRNLKDLQLTKFVVKIRVGQRTKGVKEAFDAAKINEQFKKTLWAKKIAQKAVRAKLTDYERFKLMKAKQMRNRLVRVEFAKLRKAAK</sequence>
<dbReference type="Gene3D" id="2.30.30.30">
    <property type="match status" value="1"/>
</dbReference>
<evidence type="ECO:0000256" key="5">
    <source>
        <dbReference type="ARBA" id="ARBA00035318"/>
    </source>
</evidence>
<evidence type="ECO:0000313" key="7">
    <source>
        <dbReference type="EMBL" id="EPB78992.1"/>
    </source>
</evidence>
<protein>
    <recommendedName>
        <fullName evidence="4">Large ribosomal subunit protein eL14</fullName>
    </recommendedName>
    <alternativeName>
        <fullName evidence="5">60S ribosomal protein L14</fullName>
    </alternativeName>
</protein>
<dbReference type="EMBL" id="KE124802">
    <property type="protein sequence ID" value="EPB78992.1"/>
    <property type="molecule type" value="Genomic_DNA"/>
</dbReference>
<reference evidence="7 8" key="1">
    <citation type="submission" date="2013-05" db="EMBL/GenBank/DDBJ databases">
        <title>Draft genome of the parasitic nematode Anyclostoma ceylanicum.</title>
        <authorList>
            <person name="Mitreva M."/>
        </authorList>
    </citation>
    <scope>NUCLEOTIDE SEQUENCE [LARGE SCALE GENOMIC DNA]</scope>
</reference>
<evidence type="ECO:0000256" key="2">
    <source>
        <dbReference type="ARBA" id="ARBA00022980"/>
    </source>
</evidence>
<dbReference type="InterPro" id="IPR039660">
    <property type="entry name" value="Ribosomal_eL14"/>
</dbReference>
<dbReference type="GO" id="GO:0022625">
    <property type="term" value="C:cytosolic large ribosomal subunit"/>
    <property type="evidence" value="ECO:0007669"/>
    <property type="project" value="TreeGrafter"/>
</dbReference>
<dbReference type="GO" id="GO:0003735">
    <property type="term" value="F:structural constituent of ribosome"/>
    <property type="evidence" value="ECO:0007669"/>
    <property type="project" value="InterPro"/>
</dbReference>
<dbReference type="GO" id="GO:0006412">
    <property type="term" value="P:translation"/>
    <property type="evidence" value="ECO:0007669"/>
    <property type="project" value="InterPro"/>
</dbReference>
<dbReference type="Proteomes" id="UP000054495">
    <property type="component" value="Unassembled WGS sequence"/>
</dbReference>
<dbReference type="PANTHER" id="PTHR11127">
    <property type="entry name" value="60S RIBOSOMAL PROTEIN L14"/>
    <property type="match status" value="1"/>
</dbReference>
<dbReference type="InterPro" id="IPR014722">
    <property type="entry name" value="Rib_uL2_dom2"/>
</dbReference>
<dbReference type="Gene3D" id="6.10.250.2270">
    <property type="match status" value="1"/>
</dbReference>
<name>A0A0D6MCI9_9BILA</name>
<feature type="domain" description="Large ribosomal subunit protein eL14" evidence="6">
    <location>
        <begin position="60"/>
        <end position="133"/>
    </location>
</feature>
<dbReference type="PANTHER" id="PTHR11127:SF2">
    <property type="entry name" value="LARGE RIBOSOMAL SUBUNIT PROTEIN EL14"/>
    <property type="match status" value="1"/>
</dbReference>
<dbReference type="InterPro" id="IPR008991">
    <property type="entry name" value="Translation_prot_SH3-like_sf"/>
</dbReference>
<dbReference type="InterPro" id="IPR002784">
    <property type="entry name" value="Ribosomal_eL14_dom"/>
</dbReference>
<dbReference type="GO" id="GO:0042273">
    <property type="term" value="P:ribosomal large subunit biogenesis"/>
    <property type="evidence" value="ECO:0007669"/>
    <property type="project" value="TreeGrafter"/>
</dbReference>
<keyword evidence="3" id="KW-0687">Ribonucleoprotein</keyword>
<evidence type="ECO:0000256" key="4">
    <source>
        <dbReference type="ARBA" id="ARBA00035215"/>
    </source>
</evidence>
<evidence type="ECO:0000313" key="8">
    <source>
        <dbReference type="Proteomes" id="UP000054495"/>
    </source>
</evidence>
<comment type="similarity">
    <text evidence="1">Belongs to the eukaryotic ribosomal protein eL14 family.</text>
</comment>